<accession>A0A934J586</accession>
<keyword evidence="3" id="KW-1185">Reference proteome</keyword>
<feature type="compositionally biased region" description="Basic and acidic residues" evidence="1">
    <location>
        <begin position="7"/>
        <end position="20"/>
    </location>
</feature>
<dbReference type="EMBL" id="JAELUP010000103">
    <property type="protein sequence ID" value="MBJ6363090.1"/>
    <property type="molecule type" value="Genomic_DNA"/>
</dbReference>
<dbReference type="AlphaFoldDB" id="A0A934J586"/>
<evidence type="ECO:0000256" key="1">
    <source>
        <dbReference type="SAM" id="MobiDB-lite"/>
    </source>
</evidence>
<evidence type="ECO:0000313" key="3">
    <source>
        <dbReference type="Proteomes" id="UP000640274"/>
    </source>
</evidence>
<feature type="region of interest" description="Disordered" evidence="1">
    <location>
        <begin position="1"/>
        <end position="20"/>
    </location>
</feature>
<name>A0A934J586_9BACL</name>
<comment type="caution">
    <text evidence="2">The sequence shown here is derived from an EMBL/GenBank/DDBJ whole genome shotgun (WGS) entry which is preliminary data.</text>
</comment>
<reference evidence="2" key="1">
    <citation type="submission" date="2020-12" db="EMBL/GenBank/DDBJ databases">
        <authorList>
            <person name="Huq M.A."/>
        </authorList>
    </citation>
    <scope>NUCLEOTIDE SEQUENCE</scope>
    <source>
        <strain evidence="2">MAHUQ-46</strain>
    </source>
</reference>
<organism evidence="2 3">
    <name type="scientific">Paenibacillus roseus</name>
    <dbReference type="NCBI Taxonomy" id="2798579"/>
    <lineage>
        <taxon>Bacteria</taxon>
        <taxon>Bacillati</taxon>
        <taxon>Bacillota</taxon>
        <taxon>Bacilli</taxon>
        <taxon>Bacillales</taxon>
        <taxon>Paenibacillaceae</taxon>
        <taxon>Paenibacillus</taxon>
    </lineage>
</organism>
<proteinExistence type="predicted"/>
<evidence type="ECO:0000313" key="2">
    <source>
        <dbReference type="EMBL" id="MBJ6363090.1"/>
    </source>
</evidence>
<gene>
    <name evidence="2" type="ORF">JFN88_17955</name>
</gene>
<protein>
    <submittedName>
        <fullName evidence="2">YfhD family protein</fullName>
    </submittedName>
</protein>
<dbReference type="RefSeq" id="WP_199020671.1">
    <property type="nucleotide sequence ID" value="NZ_JAELUP010000103.1"/>
</dbReference>
<dbReference type="Proteomes" id="UP000640274">
    <property type="component" value="Unassembled WGS sequence"/>
</dbReference>
<sequence length="48" mass="5585">MAQYYKQNEKSKLPIGKNEDIEFSEEQADLADLKARERAAEADRRAEQ</sequence>
<dbReference type="InterPro" id="IPR025435">
    <property type="entry name" value="YfhD-like"/>
</dbReference>
<dbReference type="Pfam" id="PF14151">
    <property type="entry name" value="YfhD"/>
    <property type="match status" value="1"/>
</dbReference>